<evidence type="ECO:0000313" key="2">
    <source>
        <dbReference type="EMBL" id="GAA4333904.1"/>
    </source>
</evidence>
<gene>
    <name evidence="2" type="ORF">GCM10023184_27470</name>
</gene>
<sequence length="201" mass="22962">MNKTLLRLYAFLTALIVCNILLDFSARPLSLWGHYSDRVLRWTWFALTVTVITVFWKHRAARGYLVLLLAGFGLSILPMGVPLAMALQALTDDGLRQRVPVNSEYRVERRRPLFNDVQVQLFRRTGILEQELGARNYADLLAYASGKKQFLTTGLNPEFPRERDTDITGARFLHATEDSVTIEYSVLGKQVVLAHPVRRED</sequence>
<feature type="transmembrane region" description="Helical" evidence="1">
    <location>
        <begin position="6"/>
        <end position="27"/>
    </location>
</feature>
<keyword evidence="1" id="KW-0472">Membrane</keyword>
<reference evidence="3" key="1">
    <citation type="journal article" date="2019" name="Int. J. Syst. Evol. Microbiol.">
        <title>The Global Catalogue of Microorganisms (GCM) 10K type strain sequencing project: providing services to taxonomists for standard genome sequencing and annotation.</title>
        <authorList>
            <consortium name="The Broad Institute Genomics Platform"/>
            <consortium name="The Broad Institute Genome Sequencing Center for Infectious Disease"/>
            <person name="Wu L."/>
            <person name="Ma J."/>
        </authorList>
    </citation>
    <scope>NUCLEOTIDE SEQUENCE [LARGE SCALE GENOMIC DNA]</scope>
    <source>
        <strain evidence="3">JCM 17919</strain>
    </source>
</reference>
<keyword evidence="1" id="KW-0812">Transmembrane</keyword>
<keyword evidence="1" id="KW-1133">Transmembrane helix</keyword>
<proteinExistence type="predicted"/>
<evidence type="ECO:0000313" key="3">
    <source>
        <dbReference type="Proteomes" id="UP001501725"/>
    </source>
</evidence>
<keyword evidence="3" id="KW-1185">Reference proteome</keyword>
<feature type="transmembrane region" description="Helical" evidence="1">
    <location>
        <begin position="39"/>
        <end position="58"/>
    </location>
</feature>
<dbReference type="EMBL" id="BAABGY010000008">
    <property type="protein sequence ID" value="GAA4333904.1"/>
    <property type="molecule type" value="Genomic_DNA"/>
</dbReference>
<dbReference type="RefSeq" id="WP_345256332.1">
    <property type="nucleotide sequence ID" value="NZ_BAABGY010000008.1"/>
</dbReference>
<name>A0ABP8H3J1_9BACT</name>
<evidence type="ECO:0000256" key="1">
    <source>
        <dbReference type="SAM" id="Phobius"/>
    </source>
</evidence>
<dbReference type="Proteomes" id="UP001501725">
    <property type="component" value="Unassembled WGS sequence"/>
</dbReference>
<protein>
    <submittedName>
        <fullName evidence="2">Uncharacterized protein</fullName>
    </submittedName>
</protein>
<organism evidence="2 3">
    <name type="scientific">Flaviaesturariibacter amylovorans</name>
    <dbReference type="NCBI Taxonomy" id="1084520"/>
    <lineage>
        <taxon>Bacteria</taxon>
        <taxon>Pseudomonadati</taxon>
        <taxon>Bacteroidota</taxon>
        <taxon>Chitinophagia</taxon>
        <taxon>Chitinophagales</taxon>
        <taxon>Chitinophagaceae</taxon>
        <taxon>Flaviaestuariibacter</taxon>
    </lineage>
</organism>
<feature type="transmembrane region" description="Helical" evidence="1">
    <location>
        <begin position="64"/>
        <end position="87"/>
    </location>
</feature>
<comment type="caution">
    <text evidence="2">The sequence shown here is derived from an EMBL/GenBank/DDBJ whole genome shotgun (WGS) entry which is preliminary data.</text>
</comment>
<accession>A0ABP8H3J1</accession>